<reference evidence="2" key="1">
    <citation type="journal article" date="2022" name="Nat. Commun.">
        <title>Chromosome evolution and the genetic basis of agronomically important traits in greater yam.</title>
        <authorList>
            <person name="Bredeson J.V."/>
            <person name="Lyons J.B."/>
            <person name="Oniyinde I.O."/>
            <person name="Okereke N.R."/>
            <person name="Kolade O."/>
            <person name="Nnabue I."/>
            <person name="Nwadili C.O."/>
            <person name="Hribova E."/>
            <person name="Parker M."/>
            <person name="Nwogha J."/>
            <person name="Shu S."/>
            <person name="Carlson J."/>
            <person name="Kariba R."/>
            <person name="Muthemba S."/>
            <person name="Knop K."/>
            <person name="Barton G.J."/>
            <person name="Sherwood A.V."/>
            <person name="Lopez-Montes A."/>
            <person name="Asiedu R."/>
            <person name="Jamnadass R."/>
            <person name="Muchugi A."/>
            <person name="Goodstein D."/>
            <person name="Egesi C.N."/>
            <person name="Featherston J."/>
            <person name="Asfaw A."/>
            <person name="Simpson G.G."/>
            <person name="Dolezel J."/>
            <person name="Hendre P.S."/>
            <person name="Van Deynze A."/>
            <person name="Kumar P.L."/>
            <person name="Obidiegwu J.E."/>
            <person name="Bhattacharjee R."/>
            <person name="Rokhsar D.S."/>
        </authorList>
    </citation>
    <scope>NUCLEOTIDE SEQUENCE [LARGE SCALE GENOMIC DNA]</scope>
    <source>
        <strain evidence="2">cv. TDa95/00328</strain>
    </source>
</reference>
<sequence length="445" mass="49132">MADSTPEQSSTPPLPRAFLDFLEENGIDPSIYVKGDAIPRYIRLKPGCENLVPEIETELGCELERVDWLPGFYAVPPHIKIASSEAYKSGKIYGMDAASGAAVLALDVSEGDHVLDLCAAPGAKLCMLSDLLGNSGSLTGVDVSRDRLAACRTMLRKYTLGDHCRLFIADGTSFSLLPLRPSVNVKSCVINGAGVASIFGEWTSKRSYKDRKNAVKLKNSIGSQLALVTSEPELFFYGKNSGVVGLQRSELFFVADNAEASNFGYDKVLVDAECTHDGSVKHIQKFEYWGWKTLDHRVLDAKRTNSLLHLQLQLLTNGFRLLKAGGTLVYSTCSLTFAQNEDVVEQFLKENHSAELQGVDAAKNWPCRSGRIPHTLRFDPNTSQTSGLFVAKFIKTDVGWSLVTCMNSFQECKRDESARKVHMHCLNFGNLSVSLLFFRISLWHC</sequence>
<gene>
    <name evidence="1" type="ORF">IHE45_06G022400</name>
</gene>
<evidence type="ECO:0000313" key="2">
    <source>
        <dbReference type="Proteomes" id="UP000827976"/>
    </source>
</evidence>
<accession>A0ACB7VVX9</accession>
<evidence type="ECO:0000313" key="1">
    <source>
        <dbReference type="EMBL" id="KAH7678846.1"/>
    </source>
</evidence>
<comment type="caution">
    <text evidence="1">The sequence shown here is derived from an EMBL/GenBank/DDBJ whole genome shotgun (WGS) entry which is preliminary data.</text>
</comment>
<dbReference type="EC" id="2.1.1.176" evidence="1"/>
<dbReference type="Proteomes" id="UP000827976">
    <property type="component" value="Chromosome 6"/>
</dbReference>
<keyword evidence="2" id="KW-1185">Reference proteome</keyword>
<organism evidence="1 2">
    <name type="scientific">Dioscorea alata</name>
    <name type="common">Purple yam</name>
    <dbReference type="NCBI Taxonomy" id="55571"/>
    <lineage>
        <taxon>Eukaryota</taxon>
        <taxon>Viridiplantae</taxon>
        <taxon>Streptophyta</taxon>
        <taxon>Embryophyta</taxon>
        <taxon>Tracheophyta</taxon>
        <taxon>Spermatophyta</taxon>
        <taxon>Magnoliopsida</taxon>
        <taxon>Liliopsida</taxon>
        <taxon>Dioscoreales</taxon>
        <taxon>Dioscoreaceae</taxon>
        <taxon>Dioscorea</taxon>
    </lineage>
</organism>
<proteinExistence type="predicted"/>
<dbReference type="EMBL" id="CM037016">
    <property type="protein sequence ID" value="KAH7678846.1"/>
    <property type="molecule type" value="Genomic_DNA"/>
</dbReference>
<name>A0ACB7VVX9_DIOAL</name>
<keyword evidence="1" id="KW-0489">Methyltransferase</keyword>
<protein>
    <submittedName>
        <fullName evidence="1">16S rRNA (Cytosine(967)-C(5))-methyltransferase protein</fullName>
        <ecNumber evidence="1">2.1.1.176</ecNumber>
    </submittedName>
</protein>
<keyword evidence="1" id="KW-0808">Transferase</keyword>